<reference evidence="3" key="1">
    <citation type="journal article" date="2019" name="Int. J. Syst. Evol. Microbiol.">
        <title>The Global Catalogue of Microorganisms (GCM) 10K type strain sequencing project: providing services to taxonomists for standard genome sequencing and annotation.</title>
        <authorList>
            <consortium name="The Broad Institute Genomics Platform"/>
            <consortium name="The Broad Institute Genome Sequencing Center for Infectious Disease"/>
            <person name="Wu L."/>
            <person name="Ma J."/>
        </authorList>
    </citation>
    <scope>NUCLEOTIDE SEQUENCE [LARGE SCALE GENOMIC DNA]</scope>
    <source>
        <strain evidence="3">CCUG 60523</strain>
    </source>
</reference>
<dbReference type="Proteomes" id="UP001595805">
    <property type="component" value="Unassembled WGS sequence"/>
</dbReference>
<dbReference type="InterPro" id="IPR006115">
    <property type="entry name" value="6PGDH_NADP-bd"/>
</dbReference>
<evidence type="ECO:0000313" key="3">
    <source>
        <dbReference type="Proteomes" id="UP001595805"/>
    </source>
</evidence>
<feature type="domain" description="6-phosphogluconate dehydrogenase NADP-binding" evidence="1">
    <location>
        <begin position="3"/>
        <end position="48"/>
    </location>
</feature>
<gene>
    <name evidence="2" type="ORF">ACFOSV_02575</name>
</gene>
<dbReference type="InterPro" id="IPR051783">
    <property type="entry name" value="NAD(P)-dependent_oxidoreduct"/>
</dbReference>
<dbReference type="InterPro" id="IPR036291">
    <property type="entry name" value="NAD(P)-bd_dom_sf"/>
</dbReference>
<dbReference type="RefSeq" id="WP_377903085.1">
    <property type="nucleotide sequence ID" value="NZ_JBHRZS010000003.1"/>
</dbReference>
<dbReference type="Pfam" id="PF03446">
    <property type="entry name" value="NAD_binding_2"/>
    <property type="match status" value="1"/>
</dbReference>
<dbReference type="PANTHER" id="PTHR48079:SF6">
    <property type="entry name" value="NAD(P)-BINDING DOMAIN-CONTAINING PROTEIN-RELATED"/>
    <property type="match status" value="1"/>
</dbReference>
<protein>
    <submittedName>
        <fullName evidence="2">NAD(P)-binding domain-containing protein</fullName>
    </submittedName>
</protein>
<dbReference type="SUPFAM" id="SSF51735">
    <property type="entry name" value="NAD(P)-binding Rossmann-fold domains"/>
    <property type="match status" value="1"/>
</dbReference>
<organism evidence="2 3">
    <name type="scientific">Algoriphagus namhaensis</name>
    <dbReference type="NCBI Taxonomy" id="915353"/>
    <lineage>
        <taxon>Bacteria</taxon>
        <taxon>Pseudomonadati</taxon>
        <taxon>Bacteroidota</taxon>
        <taxon>Cytophagia</taxon>
        <taxon>Cytophagales</taxon>
        <taxon>Cyclobacteriaceae</taxon>
        <taxon>Algoriphagus</taxon>
    </lineage>
</organism>
<sequence>MRKIGIIGLGWLGLPLAEKLALEEYQVVGSTTQDSKAEELSKEAYGVVTLNLNPHPTGKGFNSLFETDTLVVAFPPKSKSQEAEFYFQQLAFLKKLIDQSKVKRVLFISSTGIYPKEARAFDYDEEDELSKSNVGNQTLLEAERIISEKRAYELTILRMGGLMGGNRILGKYFEGKENVDGSSRVNYIHQIDAVNLCQWVIEGNYWEEIFNGVAPIHPDKKSILERNAADYGFTLPKSFLQNDLSIHRIISSEKLTDFGFEFEYPDPLDFPYSL</sequence>
<proteinExistence type="predicted"/>
<keyword evidence="3" id="KW-1185">Reference proteome</keyword>
<name>A0ABV8AN36_9BACT</name>
<dbReference type="Gene3D" id="3.40.50.720">
    <property type="entry name" value="NAD(P)-binding Rossmann-like Domain"/>
    <property type="match status" value="1"/>
</dbReference>
<evidence type="ECO:0000259" key="1">
    <source>
        <dbReference type="Pfam" id="PF03446"/>
    </source>
</evidence>
<comment type="caution">
    <text evidence="2">The sequence shown here is derived from an EMBL/GenBank/DDBJ whole genome shotgun (WGS) entry which is preliminary data.</text>
</comment>
<evidence type="ECO:0000313" key="2">
    <source>
        <dbReference type="EMBL" id="MFC3879040.1"/>
    </source>
</evidence>
<dbReference type="EMBL" id="JBHRZS010000003">
    <property type="protein sequence ID" value="MFC3879040.1"/>
    <property type="molecule type" value="Genomic_DNA"/>
</dbReference>
<accession>A0ABV8AN36</accession>
<dbReference type="PANTHER" id="PTHR48079">
    <property type="entry name" value="PROTEIN YEEZ"/>
    <property type="match status" value="1"/>
</dbReference>